<feature type="compositionally biased region" description="Basic and acidic residues" evidence="1">
    <location>
        <begin position="204"/>
        <end position="215"/>
    </location>
</feature>
<reference evidence="2" key="1">
    <citation type="submission" date="2020-05" db="EMBL/GenBank/DDBJ databases">
        <title>Mycena genomes resolve the evolution of fungal bioluminescence.</title>
        <authorList>
            <person name="Tsai I.J."/>
        </authorList>
    </citation>
    <scope>NUCLEOTIDE SEQUENCE</scope>
    <source>
        <strain evidence="2">110903Hualien_Pintung</strain>
    </source>
</reference>
<protein>
    <submittedName>
        <fullName evidence="2">Uncharacterized protein</fullName>
    </submittedName>
</protein>
<organism evidence="2 3">
    <name type="scientific">Mycena chlorophos</name>
    <name type="common">Agaric fungus</name>
    <name type="synonym">Agaricus chlorophos</name>
    <dbReference type="NCBI Taxonomy" id="658473"/>
    <lineage>
        <taxon>Eukaryota</taxon>
        <taxon>Fungi</taxon>
        <taxon>Dikarya</taxon>
        <taxon>Basidiomycota</taxon>
        <taxon>Agaricomycotina</taxon>
        <taxon>Agaricomycetes</taxon>
        <taxon>Agaricomycetidae</taxon>
        <taxon>Agaricales</taxon>
        <taxon>Marasmiineae</taxon>
        <taxon>Mycenaceae</taxon>
        <taxon>Mycena</taxon>
    </lineage>
</organism>
<proteinExistence type="predicted"/>
<feature type="compositionally biased region" description="Polar residues" evidence="1">
    <location>
        <begin position="134"/>
        <end position="143"/>
    </location>
</feature>
<sequence>MQRCAATRVFLRRNSSLAGQEGDATSTKLAALFAARNARRAEGIVSEAVADGSPTPNADFPDSPVLEKPPRLETLPVAPLGRPPLGSTLLPAGSTGSGVAFGSTSPSAGSTSVEARRQMLLARRAEREARERQSSPSAQQGGFKTNFRPFSAPNGLRPPSKATTTNNGSNNNPGAHSSGFIMRPGTGNNQRGSQQQQKARRRNRDPSRRNERDWEADLGETEDGDPILFSAELDAWIDDETLPQAKHRGPDIRLPKTVLPPETPLATVEHSDRRSVLQKVAGDYSQFVPTNPQVYIAAAKKLGPVKHSNMAVSHQRDVPTENRLRVQNVVGTVSKVNSKIAAAV</sequence>
<evidence type="ECO:0000313" key="3">
    <source>
        <dbReference type="Proteomes" id="UP000613580"/>
    </source>
</evidence>
<name>A0A8H6SN89_MYCCL</name>
<feature type="compositionally biased region" description="Basic and acidic residues" evidence="1">
    <location>
        <begin position="123"/>
        <end position="133"/>
    </location>
</feature>
<dbReference type="EMBL" id="JACAZE010000012">
    <property type="protein sequence ID" value="KAF7302758.1"/>
    <property type="molecule type" value="Genomic_DNA"/>
</dbReference>
<dbReference type="OrthoDB" id="2971908at2759"/>
<dbReference type="Proteomes" id="UP000613580">
    <property type="component" value="Unassembled WGS sequence"/>
</dbReference>
<accession>A0A8H6SN89</accession>
<feature type="region of interest" description="Disordered" evidence="1">
    <location>
        <begin position="123"/>
        <end position="223"/>
    </location>
</feature>
<feature type="compositionally biased region" description="Low complexity" evidence="1">
    <location>
        <begin position="163"/>
        <end position="179"/>
    </location>
</feature>
<keyword evidence="3" id="KW-1185">Reference proteome</keyword>
<feature type="compositionally biased region" description="Polar residues" evidence="1">
    <location>
        <begin position="186"/>
        <end position="197"/>
    </location>
</feature>
<dbReference type="AlphaFoldDB" id="A0A8H6SN89"/>
<evidence type="ECO:0000256" key="1">
    <source>
        <dbReference type="SAM" id="MobiDB-lite"/>
    </source>
</evidence>
<gene>
    <name evidence="2" type="ORF">HMN09_00910800</name>
</gene>
<evidence type="ECO:0000313" key="2">
    <source>
        <dbReference type="EMBL" id="KAF7302758.1"/>
    </source>
</evidence>
<comment type="caution">
    <text evidence="2">The sequence shown here is derived from an EMBL/GenBank/DDBJ whole genome shotgun (WGS) entry which is preliminary data.</text>
</comment>